<dbReference type="PANTHER" id="PTHR30086:SF20">
    <property type="entry name" value="ARGININE EXPORTER PROTEIN ARGO-RELATED"/>
    <property type="match status" value="1"/>
</dbReference>
<dbReference type="GO" id="GO:0015171">
    <property type="term" value="F:amino acid transmembrane transporter activity"/>
    <property type="evidence" value="ECO:0007669"/>
    <property type="project" value="TreeGrafter"/>
</dbReference>
<keyword evidence="5 6" id="KW-0472">Membrane</keyword>
<gene>
    <name evidence="7" type="ORF">AC244_10545</name>
</gene>
<dbReference type="PATRIC" id="fig|106592.7.peg.5627"/>
<name>A0A0L8BZ58_ENSAD</name>
<protein>
    <submittedName>
        <fullName evidence="7">Threonine transporter RhtB</fullName>
    </submittedName>
</protein>
<keyword evidence="3 6" id="KW-0812">Transmembrane</keyword>
<evidence type="ECO:0000256" key="4">
    <source>
        <dbReference type="ARBA" id="ARBA00022989"/>
    </source>
</evidence>
<dbReference type="PANTHER" id="PTHR30086">
    <property type="entry name" value="ARGININE EXPORTER PROTEIN ARGO"/>
    <property type="match status" value="1"/>
</dbReference>
<keyword evidence="4 6" id="KW-1133">Transmembrane helix</keyword>
<dbReference type="OrthoDB" id="6710777at2"/>
<accession>A0A0L8BZ58</accession>
<dbReference type="AlphaFoldDB" id="A0A0L8BZ58"/>
<feature type="transmembrane region" description="Helical" evidence="6">
    <location>
        <begin position="70"/>
        <end position="88"/>
    </location>
</feature>
<evidence type="ECO:0000256" key="2">
    <source>
        <dbReference type="ARBA" id="ARBA00022475"/>
    </source>
</evidence>
<feature type="transmembrane region" description="Helical" evidence="6">
    <location>
        <begin position="100"/>
        <end position="123"/>
    </location>
</feature>
<evidence type="ECO:0000256" key="5">
    <source>
        <dbReference type="ARBA" id="ARBA00023136"/>
    </source>
</evidence>
<organism evidence="7 8">
    <name type="scientific">Ensifer adhaerens</name>
    <name type="common">Sinorhizobium morelense</name>
    <dbReference type="NCBI Taxonomy" id="106592"/>
    <lineage>
        <taxon>Bacteria</taxon>
        <taxon>Pseudomonadati</taxon>
        <taxon>Pseudomonadota</taxon>
        <taxon>Alphaproteobacteria</taxon>
        <taxon>Hyphomicrobiales</taxon>
        <taxon>Rhizobiaceae</taxon>
        <taxon>Sinorhizobium/Ensifer group</taxon>
        <taxon>Ensifer</taxon>
    </lineage>
</organism>
<dbReference type="GO" id="GO:0033228">
    <property type="term" value="P:cysteine export across plasma membrane"/>
    <property type="evidence" value="ECO:0007669"/>
    <property type="project" value="TreeGrafter"/>
</dbReference>
<feature type="transmembrane region" description="Helical" evidence="6">
    <location>
        <begin position="172"/>
        <end position="192"/>
    </location>
</feature>
<feature type="transmembrane region" description="Helical" evidence="6">
    <location>
        <begin position="44"/>
        <end position="63"/>
    </location>
</feature>
<sequence length="193" mass="20014">MQPLAFTLAALVLLATPGPTNTLLWLSGASAGFRRSTPLLLGELGGYLAVIIPAVALLAPFLAAHPQIGLALRIVAACWVLFLAYALWTTGDDSRTSTEITIRHVFVTTLLNPKALIVALVLLPQAGLVATMPWIAGFSLLVVFAGSLWIGAGAMLVQLSRGARTSHLARRVAAVCLAAFSFGIAGSALAAMA</sequence>
<feature type="transmembrane region" description="Helical" evidence="6">
    <location>
        <begin position="135"/>
        <end position="160"/>
    </location>
</feature>
<keyword evidence="2" id="KW-1003">Cell membrane</keyword>
<evidence type="ECO:0000256" key="3">
    <source>
        <dbReference type="ARBA" id="ARBA00022692"/>
    </source>
</evidence>
<comment type="caution">
    <text evidence="7">The sequence shown here is derived from an EMBL/GenBank/DDBJ whole genome shotgun (WGS) entry which is preliminary data.</text>
</comment>
<dbReference type="InterPro" id="IPR001123">
    <property type="entry name" value="LeuE-type"/>
</dbReference>
<dbReference type="EMBL" id="LGAP01000004">
    <property type="protein sequence ID" value="KOF19976.1"/>
    <property type="molecule type" value="Genomic_DNA"/>
</dbReference>
<evidence type="ECO:0000256" key="6">
    <source>
        <dbReference type="SAM" id="Phobius"/>
    </source>
</evidence>
<evidence type="ECO:0000256" key="1">
    <source>
        <dbReference type="ARBA" id="ARBA00004651"/>
    </source>
</evidence>
<reference evidence="8" key="1">
    <citation type="submission" date="2015-07" db="EMBL/GenBank/DDBJ databases">
        <title>Whole genome sequence of an Ensifer adhaerens strain isolated from a cave pool in the Wind Cave National Park.</title>
        <authorList>
            <person name="Eng W.W.H."/>
            <person name="Gan H.M."/>
            <person name="Barton H.A."/>
            <person name="Savka M.A."/>
        </authorList>
    </citation>
    <scope>NUCLEOTIDE SEQUENCE [LARGE SCALE GENOMIC DNA]</scope>
    <source>
        <strain evidence="8">SD006</strain>
    </source>
</reference>
<evidence type="ECO:0000313" key="8">
    <source>
        <dbReference type="Proteomes" id="UP000037425"/>
    </source>
</evidence>
<comment type="subcellular location">
    <subcellularLocation>
        <location evidence="1">Cell membrane</location>
        <topology evidence="1">Multi-pass membrane protein</topology>
    </subcellularLocation>
</comment>
<evidence type="ECO:0000313" key="7">
    <source>
        <dbReference type="EMBL" id="KOF19976.1"/>
    </source>
</evidence>
<proteinExistence type="predicted"/>
<dbReference type="Proteomes" id="UP000037425">
    <property type="component" value="Unassembled WGS sequence"/>
</dbReference>
<dbReference type="GO" id="GO:0005886">
    <property type="term" value="C:plasma membrane"/>
    <property type="evidence" value="ECO:0007669"/>
    <property type="project" value="UniProtKB-SubCell"/>
</dbReference>